<dbReference type="Pfam" id="PF06988">
    <property type="entry name" value="NifT"/>
    <property type="match status" value="1"/>
</dbReference>
<dbReference type="RefSeq" id="WP_207835061.1">
    <property type="nucleotide sequence ID" value="NZ_CP088282.1"/>
</dbReference>
<protein>
    <submittedName>
        <fullName evidence="1">Nitrogen fixation protein NifT</fullName>
    </submittedName>
</protein>
<comment type="caution">
    <text evidence="1">The sequence shown here is derived from an EMBL/GenBank/DDBJ whole genome shotgun (WGS) entry which is preliminary data.</text>
</comment>
<dbReference type="Gene3D" id="2.40.50.240">
    <property type="entry name" value="NifT/FixU-like"/>
    <property type="match status" value="1"/>
</dbReference>
<dbReference type="Proteomes" id="UP000692816">
    <property type="component" value="Unassembled WGS sequence"/>
</dbReference>
<proteinExistence type="predicted"/>
<dbReference type="SUPFAM" id="SSF159203">
    <property type="entry name" value="NifT/FixU-like"/>
    <property type="match status" value="1"/>
</dbReference>
<dbReference type="InterPro" id="IPR009727">
    <property type="entry name" value="NifT"/>
</dbReference>
<organism evidence="1 2">
    <name type="scientific">Bradyrhizobium quebecense</name>
    <dbReference type="NCBI Taxonomy" id="2748629"/>
    <lineage>
        <taxon>Bacteria</taxon>
        <taxon>Pseudomonadati</taxon>
        <taxon>Pseudomonadota</taxon>
        <taxon>Alphaproteobacteria</taxon>
        <taxon>Hyphomicrobiales</taxon>
        <taxon>Nitrobacteraceae</taxon>
        <taxon>Bradyrhizobium</taxon>
    </lineage>
</organism>
<evidence type="ECO:0000313" key="2">
    <source>
        <dbReference type="Proteomes" id="UP000692816"/>
    </source>
</evidence>
<name>A0ABS3MM70_9BRAD</name>
<keyword evidence="2" id="KW-1185">Reference proteome</keyword>
<evidence type="ECO:0000313" key="1">
    <source>
        <dbReference type="EMBL" id="MBO1432537.1"/>
    </source>
</evidence>
<dbReference type="InterPro" id="IPR024044">
    <property type="entry name" value="NifT/FixU_barrel-like_dom_sf"/>
</dbReference>
<sequence length="74" mass="8270">MKIMIRRSSDAGLSIYVPKKDLEEPIVESEYESLWGGWIKIANGWVLDLPEMAGDTPLPITINAKKRGENGKDP</sequence>
<gene>
    <name evidence="1" type="primary">nifT</name>
    <name evidence="1" type="ORF">J4P68_24365</name>
</gene>
<reference evidence="1" key="1">
    <citation type="journal article" date="2021" name="Int. J. Syst. Evol. Microbiol.">
        <title>Bradyrhizobium septentrionale sp. nov. (sv. septentrionale) and Bradyrhizobium quebecense sp. nov. (sv. septentrionale) associated with legumes native to Canada possess rearranged symbiosis genes and numerous insertion sequences.</title>
        <authorList>
            <person name="Bromfield E.S.P."/>
            <person name="Cloutier S."/>
        </authorList>
    </citation>
    <scope>NUCLEOTIDE SEQUENCE</scope>
    <source>
        <strain evidence="1">12S5</strain>
    </source>
</reference>
<dbReference type="NCBIfam" id="TIGR02934">
    <property type="entry name" value="nifT_nitrog"/>
    <property type="match status" value="1"/>
</dbReference>
<dbReference type="EMBL" id="JAGEPA010000001">
    <property type="protein sequence ID" value="MBO1432537.1"/>
    <property type="molecule type" value="Genomic_DNA"/>
</dbReference>
<accession>A0ABS3MM70</accession>